<organism evidence="1 2">
    <name type="scientific">Undibacterium rivi</name>
    <dbReference type="NCBI Taxonomy" id="2828729"/>
    <lineage>
        <taxon>Bacteria</taxon>
        <taxon>Pseudomonadati</taxon>
        <taxon>Pseudomonadota</taxon>
        <taxon>Betaproteobacteria</taxon>
        <taxon>Burkholderiales</taxon>
        <taxon>Oxalobacteraceae</taxon>
        <taxon>Undibacterium</taxon>
    </lineage>
</organism>
<accession>A0ABS5H4P1</accession>
<dbReference type="RefSeq" id="WP_212679419.1">
    <property type="nucleotide sequence ID" value="NZ_JAGSPK010000004.1"/>
</dbReference>
<dbReference type="EMBL" id="JAGSPK010000004">
    <property type="protein sequence ID" value="MBR7793453.1"/>
    <property type="molecule type" value="Genomic_DNA"/>
</dbReference>
<evidence type="ECO:0000313" key="2">
    <source>
        <dbReference type="Proteomes" id="UP000682982"/>
    </source>
</evidence>
<comment type="caution">
    <text evidence="1">The sequence shown here is derived from an EMBL/GenBank/DDBJ whole genome shotgun (WGS) entry which is preliminary data.</text>
</comment>
<reference evidence="1 2" key="1">
    <citation type="submission" date="2021-04" db="EMBL/GenBank/DDBJ databases">
        <title>novel species isolated from subtropical streams in China.</title>
        <authorList>
            <person name="Lu H."/>
        </authorList>
    </citation>
    <scope>NUCLEOTIDE SEQUENCE [LARGE SCALE GENOMIC DNA]</scope>
    <source>
        <strain evidence="1 2">FT147W</strain>
    </source>
</reference>
<gene>
    <name evidence="1" type="ORF">KDM87_12675</name>
</gene>
<evidence type="ECO:0000313" key="1">
    <source>
        <dbReference type="EMBL" id="MBR7793453.1"/>
    </source>
</evidence>
<keyword evidence="2" id="KW-1185">Reference proteome</keyword>
<proteinExistence type="predicted"/>
<name>A0ABS5H4P1_9BURK</name>
<dbReference type="Proteomes" id="UP000682982">
    <property type="component" value="Unassembled WGS sequence"/>
</dbReference>
<sequence>MKNLEEYGQSTGDRVSYLIGALSEDEKHKYFRLESFIKIWAASSGGSFDINEHTDFFSRTGMYALRQIDAVFFKKTGLHIERTCHQLEMNEDEWANGIQPCSRIA</sequence>
<protein>
    <submittedName>
        <fullName evidence="1">Uncharacterized protein</fullName>
    </submittedName>
</protein>